<proteinExistence type="inferred from homology"/>
<keyword evidence="2" id="KW-0378">Hydrolase</keyword>
<dbReference type="InParanoid" id="D8QQG8"/>
<dbReference type="GO" id="GO:0008422">
    <property type="term" value="F:beta-glucosidase activity"/>
    <property type="evidence" value="ECO:0000318"/>
    <property type="project" value="GO_Central"/>
</dbReference>
<comment type="similarity">
    <text evidence="1 4">Belongs to the glycosyl hydrolase 1 family.</text>
</comment>
<dbReference type="InterPro" id="IPR017853">
    <property type="entry name" value="GH"/>
</dbReference>
<dbReference type="KEGG" id="smo:SELMODRAFT_75234"/>
<dbReference type="Gramene" id="EFJ37790">
    <property type="protein sequence ID" value="EFJ37790"/>
    <property type="gene ID" value="SELMODRAFT_75234"/>
</dbReference>
<name>D8QQG8_SELML</name>
<dbReference type="Gene3D" id="3.20.20.80">
    <property type="entry name" value="Glycosidases"/>
    <property type="match status" value="1"/>
</dbReference>
<evidence type="ECO:0000256" key="5">
    <source>
        <dbReference type="SAM" id="SignalP"/>
    </source>
</evidence>
<dbReference type="Proteomes" id="UP000001514">
    <property type="component" value="Unassembled WGS sequence"/>
</dbReference>
<evidence type="ECO:0000256" key="4">
    <source>
        <dbReference type="RuleBase" id="RU003690"/>
    </source>
</evidence>
<feature type="signal peptide" evidence="5">
    <location>
        <begin position="1"/>
        <end position="18"/>
    </location>
</feature>
<dbReference type="eggNOG" id="KOG0626">
    <property type="taxonomic scope" value="Eukaryota"/>
</dbReference>
<reference evidence="6 7" key="1">
    <citation type="journal article" date="2011" name="Science">
        <title>The Selaginella genome identifies genetic changes associated with the evolution of vascular plants.</title>
        <authorList>
            <person name="Banks J.A."/>
            <person name="Nishiyama T."/>
            <person name="Hasebe M."/>
            <person name="Bowman J.L."/>
            <person name="Gribskov M."/>
            <person name="dePamphilis C."/>
            <person name="Albert V.A."/>
            <person name="Aono N."/>
            <person name="Aoyama T."/>
            <person name="Ambrose B.A."/>
            <person name="Ashton N.W."/>
            <person name="Axtell M.J."/>
            <person name="Barker E."/>
            <person name="Barker M.S."/>
            <person name="Bennetzen J.L."/>
            <person name="Bonawitz N.D."/>
            <person name="Chapple C."/>
            <person name="Cheng C."/>
            <person name="Correa L.G."/>
            <person name="Dacre M."/>
            <person name="DeBarry J."/>
            <person name="Dreyer I."/>
            <person name="Elias M."/>
            <person name="Engstrom E.M."/>
            <person name="Estelle M."/>
            <person name="Feng L."/>
            <person name="Finet C."/>
            <person name="Floyd S.K."/>
            <person name="Frommer W.B."/>
            <person name="Fujita T."/>
            <person name="Gramzow L."/>
            <person name="Gutensohn M."/>
            <person name="Harholt J."/>
            <person name="Hattori M."/>
            <person name="Heyl A."/>
            <person name="Hirai T."/>
            <person name="Hiwatashi Y."/>
            <person name="Ishikawa M."/>
            <person name="Iwata M."/>
            <person name="Karol K.G."/>
            <person name="Koehler B."/>
            <person name="Kolukisaoglu U."/>
            <person name="Kubo M."/>
            <person name="Kurata T."/>
            <person name="Lalonde S."/>
            <person name="Li K."/>
            <person name="Li Y."/>
            <person name="Litt A."/>
            <person name="Lyons E."/>
            <person name="Manning G."/>
            <person name="Maruyama T."/>
            <person name="Michael T.P."/>
            <person name="Mikami K."/>
            <person name="Miyazaki S."/>
            <person name="Morinaga S."/>
            <person name="Murata T."/>
            <person name="Mueller-Roeber B."/>
            <person name="Nelson D.R."/>
            <person name="Obara M."/>
            <person name="Oguri Y."/>
            <person name="Olmstead R.G."/>
            <person name="Onodera N."/>
            <person name="Petersen B.L."/>
            <person name="Pils B."/>
            <person name="Prigge M."/>
            <person name="Rensing S.A."/>
            <person name="Riano-Pachon D.M."/>
            <person name="Roberts A.W."/>
            <person name="Sato Y."/>
            <person name="Scheller H.V."/>
            <person name="Schulz B."/>
            <person name="Schulz C."/>
            <person name="Shakirov E.V."/>
            <person name="Shibagaki N."/>
            <person name="Shinohara N."/>
            <person name="Shippen D.E."/>
            <person name="Soerensen I."/>
            <person name="Sotooka R."/>
            <person name="Sugimoto N."/>
            <person name="Sugita M."/>
            <person name="Sumikawa N."/>
            <person name="Tanurdzic M."/>
            <person name="Theissen G."/>
            <person name="Ulvskov P."/>
            <person name="Wakazuki S."/>
            <person name="Weng J.K."/>
            <person name="Willats W.W."/>
            <person name="Wipf D."/>
            <person name="Wolf P.G."/>
            <person name="Yang L."/>
            <person name="Zimmer A.D."/>
            <person name="Zhu Q."/>
            <person name="Mitros T."/>
            <person name="Hellsten U."/>
            <person name="Loque D."/>
            <person name="Otillar R."/>
            <person name="Salamov A."/>
            <person name="Schmutz J."/>
            <person name="Shapiro H."/>
            <person name="Lindquist E."/>
            <person name="Lucas S."/>
            <person name="Rokhsar D."/>
            <person name="Grigoriev I.V."/>
        </authorList>
    </citation>
    <scope>NUCLEOTIDE SEQUENCE [LARGE SCALE GENOMIC DNA]</scope>
</reference>
<dbReference type="SUPFAM" id="SSF51445">
    <property type="entry name" value="(Trans)glycosidases"/>
    <property type="match status" value="1"/>
</dbReference>
<organism evidence="7">
    <name type="scientific">Selaginella moellendorffii</name>
    <name type="common">Spikemoss</name>
    <dbReference type="NCBI Taxonomy" id="88036"/>
    <lineage>
        <taxon>Eukaryota</taxon>
        <taxon>Viridiplantae</taxon>
        <taxon>Streptophyta</taxon>
        <taxon>Embryophyta</taxon>
        <taxon>Tracheophyta</taxon>
        <taxon>Lycopodiopsida</taxon>
        <taxon>Selaginellales</taxon>
        <taxon>Selaginellaceae</taxon>
        <taxon>Selaginella</taxon>
    </lineage>
</organism>
<dbReference type="FunFam" id="3.20.20.80:FF:000020">
    <property type="entry name" value="Beta-glucosidase 12"/>
    <property type="match status" value="1"/>
</dbReference>
<dbReference type="InterPro" id="IPR001360">
    <property type="entry name" value="Glyco_hydro_1"/>
</dbReference>
<evidence type="ECO:0000256" key="2">
    <source>
        <dbReference type="ARBA" id="ARBA00022801"/>
    </source>
</evidence>
<dbReference type="AlphaFoldDB" id="D8QQG8"/>
<evidence type="ECO:0000256" key="1">
    <source>
        <dbReference type="ARBA" id="ARBA00010838"/>
    </source>
</evidence>
<dbReference type="PANTHER" id="PTHR10353">
    <property type="entry name" value="GLYCOSYL HYDROLASE"/>
    <property type="match status" value="1"/>
</dbReference>
<dbReference type="PRINTS" id="PR00131">
    <property type="entry name" value="GLHYDRLASE1"/>
</dbReference>
<protein>
    <recommendedName>
        <fullName evidence="8">Beta-glucosidase</fullName>
    </recommendedName>
</protein>
<dbReference type="FunCoup" id="D8QQG8">
    <property type="interactions" value="641"/>
</dbReference>
<dbReference type="OMA" id="VERAQIC"/>
<keyword evidence="7" id="KW-1185">Reference proteome</keyword>
<gene>
    <name evidence="6" type="ORF">SELMODRAFT_75234</name>
</gene>
<dbReference type="PANTHER" id="PTHR10353:SF36">
    <property type="entry name" value="LP05116P"/>
    <property type="match status" value="1"/>
</dbReference>
<dbReference type="GO" id="GO:0005975">
    <property type="term" value="P:carbohydrate metabolic process"/>
    <property type="evidence" value="ECO:0007669"/>
    <property type="project" value="InterPro"/>
</dbReference>
<dbReference type="InterPro" id="IPR033132">
    <property type="entry name" value="GH_1_N_CS"/>
</dbReference>
<accession>D8QQG8</accession>
<dbReference type="EMBL" id="GL377565">
    <property type="protein sequence ID" value="EFJ37790.1"/>
    <property type="molecule type" value="Genomic_DNA"/>
</dbReference>
<keyword evidence="5" id="KW-0732">Signal</keyword>
<evidence type="ECO:0000313" key="7">
    <source>
        <dbReference type="Proteomes" id="UP000001514"/>
    </source>
</evidence>
<dbReference type="HOGENOM" id="CLU_001859_1_0_1"/>
<dbReference type="PROSITE" id="PS51257">
    <property type="entry name" value="PROKAR_LIPOPROTEIN"/>
    <property type="match status" value="1"/>
</dbReference>
<dbReference type="PROSITE" id="PS00653">
    <property type="entry name" value="GLYCOSYL_HYDROL_F1_2"/>
    <property type="match status" value="1"/>
</dbReference>
<evidence type="ECO:0008006" key="8">
    <source>
        <dbReference type="Google" id="ProtNLM"/>
    </source>
</evidence>
<dbReference type="STRING" id="88036.D8QQG8"/>
<sequence>MPMDRLLILAMIAGIACAALNRCDFPQGFVFGTASAAYQYEGAVAEGGRRPSIWDTFSHTPGKIIDGSNGDVTDDQYHLYQDDVLLMKNMSMDAYRFSISWSRILPDLKASAVNPEGIAYYNRLIDALLKQGIQPYVTLYHWDLPQALEDLGGWLNSSTIDKFSAYAEACFNAFGDRVKHWITFNEPHNFVVTGYDLGVEAPGRCSILGCLRGNSATEPYIVAHNVLLSHAAAVDVYRKKFQSTQKGKIGITLDAKWYEPISNSTEHTSAAQRALDFELGWFLDPIMFGDYPSVMRENVGDRLPNFTNEERSRVLHSMDFLGLNHYTTNFALPIPFNLSRVDYYMDARVIGSGKVSKCFHCNIFPSWFQGASFWLYIVPWGIRKIVNYIKERYNNPTIIITENGVDQNNLLSSKETLKDDIRVNFHADYLSNLLLAIRDGADVRGYFAWSLLDNWEWTSGFTSRFGLYYVDYKNELKRYPKNSSVWFSNFLNISC</sequence>
<evidence type="ECO:0000313" key="6">
    <source>
        <dbReference type="EMBL" id="EFJ37790.1"/>
    </source>
</evidence>
<evidence type="ECO:0000256" key="3">
    <source>
        <dbReference type="ARBA" id="ARBA00023295"/>
    </source>
</evidence>
<keyword evidence="3" id="KW-0326">Glycosidase</keyword>
<dbReference type="Pfam" id="PF00232">
    <property type="entry name" value="Glyco_hydro_1"/>
    <property type="match status" value="1"/>
</dbReference>
<feature type="chain" id="PRO_5003121101" description="Beta-glucosidase" evidence="5">
    <location>
        <begin position="19"/>
        <end position="495"/>
    </location>
</feature>